<dbReference type="EMBL" id="CP001848">
    <property type="protein sequence ID" value="ADB14811.1"/>
    <property type="molecule type" value="Genomic_DNA"/>
</dbReference>
<sequence length="453" mass="50411">MGRYVVRYGATRALGIFSTRGNDRVGRMAKVIARTHRGLEAADVLCEATDEVATRLGDAPGGQILRELSADDANELVHLHARERKEFETCQKHVERLKLQMQLIDIEHLFGGERIVVYYLSEDRVDFRDLVKALASEFQTRIEMRQIGVRDEAKLLADYGDCGKPLCCNTHLSEMPPVSMKMAKVQKATLDPTKISGRCGRLKCCLRYEYDIYEELMKDMPPVGSEVVTTTGRARVLGQEILSQQLLVQMEDGRRIMIPLTDVVTVLKAGTGKRTREPFGPPQPEGDAPAEGRRDQRRDSRPPRGDRNQADRHSAPTGESEPAASDAPPAESTGERPAGEQPRPQRDQQRSGDRRPPQRGAYQQRDSQQRDPQQRDPQQRGPQQRDGNRDANRGARQPREFAPELQPSADIPPATTTPPESMPRASDSEKPAELPPSAPPAPTPEPGAEDKST</sequence>
<accession>D2R0E3</accession>
<dbReference type="PANTHER" id="PTHR43830:SF3">
    <property type="entry name" value="PROTEIN PSP1"/>
    <property type="match status" value="1"/>
</dbReference>
<evidence type="ECO:0000313" key="4">
    <source>
        <dbReference type="Proteomes" id="UP000001887"/>
    </source>
</evidence>
<dbReference type="KEGG" id="psl:Psta_0115"/>
<feature type="domain" description="PSP1 C-terminal" evidence="2">
    <location>
        <begin position="62"/>
        <end position="147"/>
    </location>
</feature>
<proteinExistence type="predicted"/>
<dbReference type="InterPro" id="IPR007557">
    <property type="entry name" value="PSP1_C"/>
</dbReference>
<dbReference type="HOGENOM" id="CLU_033149_2_1_0"/>
<dbReference type="InterPro" id="IPR047767">
    <property type="entry name" value="PSP1-like"/>
</dbReference>
<feature type="compositionally biased region" description="Low complexity" evidence="1">
    <location>
        <begin position="319"/>
        <end position="332"/>
    </location>
</feature>
<reference evidence="3 4" key="1">
    <citation type="journal article" date="2009" name="Stand. Genomic Sci.">
        <title>Complete genome sequence of Pirellula staleyi type strain (ATCC 27377).</title>
        <authorList>
            <person name="Clum A."/>
            <person name="Tindall B.J."/>
            <person name="Sikorski J."/>
            <person name="Ivanova N."/>
            <person name="Mavrommatis K."/>
            <person name="Lucas S."/>
            <person name="Glavina del Rio T."/>
            <person name="Nolan M."/>
            <person name="Chen F."/>
            <person name="Tice H."/>
            <person name="Pitluck S."/>
            <person name="Cheng J.F."/>
            <person name="Chertkov O."/>
            <person name="Brettin T."/>
            <person name="Han C."/>
            <person name="Detter J.C."/>
            <person name="Kuske C."/>
            <person name="Bruce D."/>
            <person name="Goodwin L."/>
            <person name="Ovchinikova G."/>
            <person name="Pati A."/>
            <person name="Mikhailova N."/>
            <person name="Chen A."/>
            <person name="Palaniappan K."/>
            <person name="Land M."/>
            <person name="Hauser L."/>
            <person name="Chang Y.J."/>
            <person name="Jeffries C.D."/>
            <person name="Chain P."/>
            <person name="Rohde M."/>
            <person name="Goker M."/>
            <person name="Bristow J."/>
            <person name="Eisen J.A."/>
            <person name="Markowitz V."/>
            <person name="Hugenholtz P."/>
            <person name="Kyrpides N.C."/>
            <person name="Klenk H.P."/>
            <person name="Lapidus A."/>
        </authorList>
    </citation>
    <scope>NUCLEOTIDE SEQUENCE [LARGE SCALE GENOMIC DNA]</scope>
    <source>
        <strain evidence="4">ATCC 27377 / DSM 6068 / ICPB 4128</strain>
    </source>
</reference>
<dbReference type="Pfam" id="PF04468">
    <property type="entry name" value="PSP1"/>
    <property type="match status" value="1"/>
</dbReference>
<feature type="region of interest" description="Disordered" evidence="1">
    <location>
        <begin position="271"/>
        <end position="453"/>
    </location>
</feature>
<keyword evidence="4" id="KW-1185">Reference proteome</keyword>
<feature type="compositionally biased region" description="Basic and acidic residues" evidence="1">
    <location>
        <begin position="367"/>
        <end position="378"/>
    </location>
</feature>
<dbReference type="OrthoDB" id="9779344at2"/>
<feature type="compositionally biased region" description="Basic and acidic residues" evidence="1">
    <location>
        <begin position="333"/>
        <end position="356"/>
    </location>
</feature>
<feature type="compositionally biased region" description="Basic and acidic residues" evidence="1">
    <location>
        <begin position="386"/>
        <end position="402"/>
    </location>
</feature>
<dbReference type="eggNOG" id="COG1774">
    <property type="taxonomic scope" value="Bacteria"/>
</dbReference>
<evidence type="ECO:0000256" key="1">
    <source>
        <dbReference type="SAM" id="MobiDB-lite"/>
    </source>
</evidence>
<dbReference type="PANTHER" id="PTHR43830">
    <property type="entry name" value="PROTEIN PSP1"/>
    <property type="match status" value="1"/>
</dbReference>
<dbReference type="Proteomes" id="UP000001887">
    <property type="component" value="Chromosome"/>
</dbReference>
<organism evidence="3 4">
    <name type="scientific">Pirellula staleyi (strain ATCC 27377 / DSM 6068 / ICPB 4128)</name>
    <name type="common">Pirella staleyi</name>
    <dbReference type="NCBI Taxonomy" id="530564"/>
    <lineage>
        <taxon>Bacteria</taxon>
        <taxon>Pseudomonadati</taxon>
        <taxon>Planctomycetota</taxon>
        <taxon>Planctomycetia</taxon>
        <taxon>Pirellulales</taxon>
        <taxon>Pirellulaceae</taxon>
        <taxon>Pirellula</taxon>
    </lineage>
</organism>
<dbReference type="PROSITE" id="PS51411">
    <property type="entry name" value="PSP1_C"/>
    <property type="match status" value="1"/>
</dbReference>
<evidence type="ECO:0000259" key="2">
    <source>
        <dbReference type="PROSITE" id="PS51411"/>
    </source>
</evidence>
<name>D2R0E3_PIRSD</name>
<gene>
    <name evidence="3" type="ordered locus">Psta_0115</name>
</gene>
<feature type="compositionally biased region" description="Pro residues" evidence="1">
    <location>
        <begin position="433"/>
        <end position="445"/>
    </location>
</feature>
<dbReference type="AlphaFoldDB" id="D2R0E3"/>
<protein>
    <submittedName>
        <fullName evidence="3">PSP1 domain protein</fullName>
    </submittedName>
</protein>
<dbReference type="NCBIfam" id="NF041131">
    <property type="entry name" value="RicT_YaaT_fam"/>
    <property type="match status" value="1"/>
</dbReference>
<feature type="compositionally biased region" description="Basic and acidic residues" evidence="1">
    <location>
        <begin position="290"/>
        <end position="314"/>
    </location>
</feature>
<dbReference type="GO" id="GO:0005737">
    <property type="term" value="C:cytoplasm"/>
    <property type="evidence" value="ECO:0007669"/>
    <property type="project" value="TreeGrafter"/>
</dbReference>
<dbReference type="STRING" id="530564.Psta_0115"/>
<evidence type="ECO:0000313" key="3">
    <source>
        <dbReference type="EMBL" id="ADB14811.1"/>
    </source>
</evidence>